<accession>A0A8S5NJ66</accession>
<organism evidence="1">
    <name type="scientific">Siphoviridae sp. ctK0l2</name>
    <dbReference type="NCBI Taxonomy" id="2826243"/>
    <lineage>
        <taxon>Viruses</taxon>
        <taxon>Duplodnaviria</taxon>
        <taxon>Heunggongvirae</taxon>
        <taxon>Uroviricota</taxon>
        <taxon>Caudoviricetes</taxon>
    </lineage>
</organism>
<proteinExistence type="predicted"/>
<name>A0A8S5NJ66_9CAUD</name>
<protein>
    <submittedName>
        <fullName evidence="1">Uncharacterized protein</fullName>
    </submittedName>
</protein>
<dbReference type="EMBL" id="BK015181">
    <property type="protein sequence ID" value="DAD94766.1"/>
    <property type="molecule type" value="Genomic_DNA"/>
</dbReference>
<reference evidence="1" key="1">
    <citation type="journal article" date="2021" name="Proc. Natl. Acad. Sci. U.S.A.">
        <title>A Catalog of Tens of Thousands of Viruses from Human Metagenomes Reveals Hidden Associations with Chronic Diseases.</title>
        <authorList>
            <person name="Tisza M.J."/>
            <person name="Buck C.B."/>
        </authorList>
    </citation>
    <scope>NUCLEOTIDE SEQUENCE</scope>
    <source>
        <strain evidence="1">CtK0l2</strain>
    </source>
</reference>
<sequence length="152" mass="16824">MTDISKITGDELLREFAEVVYNVALESRAEVSRATGALRESTQIKRTRNGFSVSVSADTLREKSKQDRFYATTYMLKGYPKSGLPPFNYIENATKIMGGQLLPLSVSSMSARQPSGRRGSGIGTSTDIGKEVLEEWISANKGKSRIIRSLRR</sequence>
<evidence type="ECO:0000313" key="1">
    <source>
        <dbReference type="EMBL" id="DAD94766.1"/>
    </source>
</evidence>